<evidence type="ECO:0000256" key="1">
    <source>
        <dbReference type="SAM" id="SignalP"/>
    </source>
</evidence>
<feature type="signal peptide" evidence="1">
    <location>
        <begin position="1"/>
        <end position="17"/>
    </location>
</feature>
<keyword evidence="1" id="KW-0732">Signal</keyword>
<proteinExistence type="predicted"/>
<comment type="caution">
    <text evidence="3">The sequence shown here is derived from an EMBL/GenBank/DDBJ whole genome shotgun (WGS) entry which is preliminary data.</text>
</comment>
<dbReference type="EMBL" id="JAUPBM010000205">
    <property type="protein sequence ID" value="MDO7021446.1"/>
    <property type="molecule type" value="Genomic_DNA"/>
</dbReference>
<dbReference type="PANTHER" id="PTHR35535:SF2">
    <property type="entry name" value="DUF306 DOMAIN-CONTAINING PROTEIN"/>
    <property type="match status" value="1"/>
</dbReference>
<name>A0ABT8YZX7_9SPIR</name>
<dbReference type="RefSeq" id="WP_304386094.1">
    <property type="nucleotide sequence ID" value="NZ_JAUPBL010000125.1"/>
</dbReference>
<dbReference type="Gene3D" id="2.40.128.270">
    <property type="match status" value="1"/>
</dbReference>
<organism evidence="3 4">
    <name type="scientific">Brachyspira innocens</name>
    <dbReference type="NCBI Taxonomy" id="13264"/>
    <lineage>
        <taxon>Bacteria</taxon>
        <taxon>Pseudomonadati</taxon>
        <taxon>Spirochaetota</taxon>
        <taxon>Spirochaetia</taxon>
        <taxon>Brachyspirales</taxon>
        <taxon>Brachyspiraceae</taxon>
        <taxon>Brachyspira</taxon>
    </lineage>
</organism>
<protein>
    <submittedName>
        <fullName evidence="3">META domain-containing protein</fullName>
    </submittedName>
</protein>
<dbReference type="InterPro" id="IPR053147">
    <property type="entry name" value="Hsp_HslJ-like"/>
</dbReference>
<feature type="chain" id="PRO_5045802281" evidence="1">
    <location>
        <begin position="18"/>
        <end position="158"/>
    </location>
</feature>
<evidence type="ECO:0000313" key="4">
    <source>
        <dbReference type="Proteomes" id="UP001175147"/>
    </source>
</evidence>
<dbReference type="PROSITE" id="PS51257">
    <property type="entry name" value="PROKAR_LIPOPROTEIN"/>
    <property type="match status" value="1"/>
</dbReference>
<dbReference type="Pfam" id="PF03724">
    <property type="entry name" value="META"/>
    <property type="match status" value="1"/>
</dbReference>
<dbReference type="Proteomes" id="UP001175147">
    <property type="component" value="Unassembled WGS sequence"/>
</dbReference>
<dbReference type="InterPro" id="IPR038670">
    <property type="entry name" value="HslJ-like_sf"/>
</dbReference>
<accession>A0ABT8YZX7</accession>
<sequence length="158" mass="16443">MKKLLLLVLAGMGTIFAVSCSGNKTDTSSNAPTDIAITAAVITADDLVGKEFSLTNMYEGKEVTIAFPAANMLGGKSAVNSYTTEFSLDGEKITLTALASTKMAGPEEDMAVENEYLQILNGANTISLNGDVLTITTASGTNLVYTFKGTVPTADTNN</sequence>
<feature type="domain" description="DUF306" evidence="2">
    <location>
        <begin position="57"/>
        <end position="143"/>
    </location>
</feature>
<keyword evidence="4" id="KW-1185">Reference proteome</keyword>
<evidence type="ECO:0000313" key="3">
    <source>
        <dbReference type="EMBL" id="MDO7021446.1"/>
    </source>
</evidence>
<reference evidence="3" key="1">
    <citation type="submission" date="2023-07" db="EMBL/GenBank/DDBJ databases">
        <title>Mucosal microbiota of week-old chicken and adult hens.</title>
        <authorList>
            <person name="Volf J."/>
            <person name="Karasova D."/>
            <person name="Crhanova M."/>
            <person name="Faldynova M."/>
            <person name="Prikrylova H."/>
            <person name="Zeman M."/>
            <person name="Babak V."/>
            <person name="Rajova J."/>
            <person name="Rychlik I."/>
        </authorList>
    </citation>
    <scope>NUCLEOTIDE SEQUENCE</scope>
    <source>
        <strain evidence="3">ET902</strain>
    </source>
</reference>
<evidence type="ECO:0000259" key="2">
    <source>
        <dbReference type="Pfam" id="PF03724"/>
    </source>
</evidence>
<gene>
    <name evidence="3" type="ORF">Q5M86_11750</name>
</gene>
<dbReference type="InterPro" id="IPR005184">
    <property type="entry name" value="DUF306_Meta_HslJ"/>
</dbReference>
<dbReference type="PANTHER" id="PTHR35535">
    <property type="entry name" value="HEAT SHOCK PROTEIN HSLJ"/>
    <property type="match status" value="1"/>
</dbReference>